<geneLocation type="plasmid" evidence="1 2">
    <name>pMM59_01</name>
</geneLocation>
<keyword evidence="2" id="KW-1185">Reference proteome</keyword>
<organism evidence="1 2">
    <name type="scientific">Pusillibacter faecalis</name>
    <dbReference type="NCBI Taxonomy" id="2714358"/>
    <lineage>
        <taxon>Bacteria</taxon>
        <taxon>Bacillati</taxon>
        <taxon>Bacillota</taxon>
        <taxon>Clostridia</taxon>
        <taxon>Eubacteriales</taxon>
        <taxon>Oscillospiraceae</taxon>
        <taxon>Pusillibacter</taxon>
    </lineage>
</organism>
<protein>
    <submittedName>
        <fullName evidence="1">Uncharacterized protein</fullName>
    </submittedName>
</protein>
<reference evidence="1" key="1">
    <citation type="submission" date="2020-09" db="EMBL/GenBank/DDBJ databases">
        <title>New species isolated from human feces.</title>
        <authorList>
            <person name="Kitahara M."/>
            <person name="Shigeno Y."/>
            <person name="Shime M."/>
            <person name="Matsumoto Y."/>
            <person name="Nakamura S."/>
            <person name="Motooka D."/>
            <person name="Fukuoka S."/>
            <person name="Nishikawa H."/>
            <person name="Benno Y."/>
        </authorList>
    </citation>
    <scope>NUCLEOTIDE SEQUENCE</scope>
    <source>
        <strain evidence="1">MM59</strain>
        <plasmid evidence="1">pMM59_01</plasmid>
    </source>
</reference>
<dbReference type="RefSeq" id="WP_187028781.1">
    <property type="nucleotide sequence ID" value="NZ_AP023421.1"/>
</dbReference>
<dbReference type="KEGG" id="pfaa:MM59RIKEN_29810"/>
<name>A0A810QI85_9FIRM</name>
<dbReference type="Proteomes" id="UP000679848">
    <property type="component" value="Plasmid pMM59_01"/>
</dbReference>
<evidence type="ECO:0000313" key="1">
    <source>
        <dbReference type="EMBL" id="BCK85662.1"/>
    </source>
</evidence>
<accession>A0A810QI85</accession>
<sequence length="46" mass="5283">MPFCLQPILKDQIEALVSTVEMTAVPKAATPIEYRRYVRECDQEAK</sequence>
<dbReference type="EMBL" id="AP023421">
    <property type="protein sequence ID" value="BCK85662.1"/>
    <property type="molecule type" value="Genomic_DNA"/>
</dbReference>
<evidence type="ECO:0000313" key="2">
    <source>
        <dbReference type="Proteomes" id="UP000679848"/>
    </source>
</evidence>
<proteinExistence type="predicted"/>
<dbReference type="AlphaFoldDB" id="A0A810QI85"/>
<gene>
    <name evidence="1" type="ORF">MM59RIKEN_29810</name>
</gene>
<keyword evidence="1" id="KW-0614">Plasmid</keyword>